<accession>A0A6L5XI56</accession>
<evidence type="ECO:0000256" key="5">
    <source>
        <dbReference type="ARBA" id="ARBA00022989"/>
    </source>
</evidence>
<feature type="transmembrane region" description="Helical" evidence="7">
    <location>
        <begin position="349"/>
        <end position="366"/>
    </location>
</feature>
<dbReference type="InterPro" id="IPR002656">
    <property type="entry name" value="Acyl_transf_3_dom"/>
</dbReference>
<evidence type="ECO:0000256" key="6">
    <source>
        <dbReference type="ARBA" id="ARBA00023136"/>
    </source>
</evidence>
<feature type="transmembrane region" description="Helical" evidence="7">
    <location>
        <begin position="263"/>
        <end position="281"/>
    </location>
</feature>
<sequence>MKRGIASSETGVNAVLPGNGSFAYTLSPDKSEAPMGNEAFARKWNFGPPETALLKGVAVCMLLCHHLFFTPSDGYDDWFVAGYPFWHSLAIVCKSTVALFLLLSGFGLYRSSQRNPLNTFEFYKKRLLRLYPTYFLVWLIFVPLTLIFTDHSLAAAFGDYISLKLIANLLGIQMYFGMYGYNPTWWFMTAILTMYAFFPAFYRLAGTRWGLEILAVAAAAIDIFDVWFINAIIRQQSFAFIWGMLLAKHYWIEKSTQWPRIPLLMACATVCLIVSWIRLGFENPGHPFCGDTFLATALIILIWSTIPYGSCTFRFFALLGNHSYSIFLFHIFIIGFLLHNLVYATKNPLFILFSSLCLCLPIALILDKFEKILVQQCQKLLHMSSIRAVL</sequence>
<evidence type="ECO:0000313" key="10">
    <source>
        <dbReference type="Proteomes" id="UP000477488"/>
    </source>
</evidence>
<feature type="transmembrane region" description="Helical" evidence="7">
    <location>
        <begin position="293"/>
        <end position="317"/>
    </location>
</feature>
<feature type="transmembrane region" description="Helical" evidence="7">
    <location>
        <begin position="130"/>
        <end position="149"/>
    </location>
</feature>
<dbReference type="EMBL" id="VUMH01000002">
    <property type="protein sequence ID" value="MSS26844.1"/>
    <property type="molecule type" value="Genomic_DNA"/>
</dbReference>
<dbReference type="Pfam" id="PF01757">
    <property type="entry name" value="Acyl_transf_3"/>
    <property type="match status" value="1"/>
</dbReference>
<gene>
    <name evidence="9" type="ORF">FYJ44_02045</name>
</gene>
<dbReference type="RefSeq" id="WP_154508691.1">
    <property type="nucleotide sequence ID" value="NZ_VUMH01000002.1"/>
</dbReference>
<evidence type="ECO:0000256" key="1">
    <source>
        <dbReference type="ARBA" id="ARBA00004651"/>
    </source>
</evidence>
<keyword evidence="5 7" id="KW-1133">Transmembrane helix</keyword>
<keyword evidence="9" id="KW-0808">Transferase</keyword>
<comment type="caution">
    <text evidence="9">The sequence shown here is derived from an EMBL/GenBank/DDBJ whole genome shotgun (WGS) entry which is preliminary data.</text>
</comment>
<dbReference type="AlphaFoldDB" id="A0A6L5XI56"/>
<evidence type="ECO:0000313" key="9">
    <source>
        <dbReference type="EMBL" id="MSS26844.1"/>
    </source>
</evidence>
<feature type="transmembrane region" description="Helical" evidence="7">
    <location>
        <begin position="52"/>
        <end position="69"/>
    </location>
</feature>
<dbReference type="PANTHER" id="PTHR40074">
    <property type="entry name" value="O-ACETYLTRANSFERASE WECH"/>
    <property type="match status" value="1"/>
</dbReference>
<organism evidence="9 10">
    <name type="scientific">Desulfovibrio porci</name>
    <dbReference type="NCBI Taxonomy" id="2605782"/>
    <lineage>
        <taxon>Bacteria</taxon>
        <taxon>Pseudomonadati</taxon>
        <taxon>Thermodesulfobacteriota</taxon>
        <taxon>Desulfovibrionia</taxon>
        <taxon>Desulfovibrionales</taxon>
        <taxon>Desulfovibrionaceae</taxon>
        <taxon>Desulfovibrio</taxon>
    </lineage>
</organism>
<keyword evidence="10" id="KW-1185">Reference proteome</keyword>
<feature type="transmembrane region" description="Helical" evidence="7">
    <location>
        <begin position="324"/>
        <end position="343"/>
    </location>
</feature>
<evidence type="ECO:0000256" key="3">
    <source>
        <dbReference type="ARBA" id="ARBA00022475"/>
    </source>
</evidence>
<dbReference type="GO" id="GO:0016413">
    <property type="term" value="F:O-acetyltransferase activity"/>
    <property type="evidence" value="ECO:0007669"/>
    <property type="project" value="TreeGrafter"/>
</dbReference>
<protein>
    <submittedName>
        <fullName evidence="9">Acyltransferase</fullName>
    </submittedName>
</protein>
<evidence type="ECO:0000256" key="7">
    <source>
        <dbReference type="SAM" id="Phobius"/>
    </source>
</evidence>
<reference evidence="9 10" key="1">
    <citation type="submission" date="2019-09" db="EMBL/GenBank/DDBJ databases">
        <title>In-depth cultivation of the pig gut microbiome towards novel bacterial diversity and tailored functional studies.</title>
        <authorList>
            <person name="Wylensek D."/>
            <person name="Hitch T.C.A."/>
            <person name="Clavel T."/>
        </authorList>
    </citation>
    <scope>NUCLEOTIDE SEQUENCE [LARGE SCALE GENOMIC DNA]</scope>
    <source>
        <strain evidence="9 10">PG-178-WT-4</strain>
    </source>
</reference>
<feature type="domain" description="Acyltransferase 3" evidence="8">
    <location>
        <begin position="53"/>
        <end position="366"/>
    </location>
</feature>
<evidence type="ECO:0000256" key="4">
    <source>
        <dbReference type="ARBA" id="ARBA00022692"/>
    </source>
</evidence>
<proteinExistence type="inferred from homology"/>
<feature type="transmembrane region" description="Helical" evidence="7">
    <location>
        <begin position="184"/>
        <end position="202"/>
    </location>
</feature>
<keyword evidence="4 7" id="KW-0812">Transmembrane</keyword>
<dbReference type="PANTHER" id="PTHR40074:SF2">
    <property type="entry name" value="O-ACETYLTRANSFERASE WECH"/>
    <property type="match status" value="1"/>
</dbReference>
<dbReference type="GO" id="GO:0009246">
    <property type="term" value="P:enterobacterial common antigen biosynthetic process"/>
    <property type="evidence" value="ECO:0007669"/>
    <property type="project" value="TreeGrafter"/>
</dbReference>
<name>A0A6L5XI56_9BACT</name>
<feature type="transmembrane region" description="Helical" evidence="7">
    <location>
        <begin position="89"/>
        <end position="109"/>
    </location>
</feature>
<dbReference type="Proteomes" id="UP000477488">
    <property type="component" value="Unassembled WGS sequence"/>
</dbReference>
<evidence type="ECO:0000256" key="2">
    <source>
        <dbReference type="ARBA" id="ARBA00007400"/>
    </source>
</evidence>
<keyword evidence="3" id="KW-1003">Cell membrane</keyword>
<keyword evidence="6 7" id="KW-0472">Membrane</keyword>
<feature type="transmembrane region" description="Helical" evidence="7">
    <location>
        <begin position="209"/>
        <end position="229"/>
    </location>
</feature>
<comment type="similarity">
    <text evidence="2">Belongs to the acyltransferase 3 family.</text>
</comment>
<dbReference type="GO" id="GO:0005886">
    <property type="term" value="C:plasma membrane"/>
    <property type="evidence" value="ECO:0007669"/>
    <property type="project" value="UniProtKB-SubCell"/>
</dbReference>
<keyword evidence="9" id="KW-0012">Acyltransferase</keyword>
<evidence type="ECO:0000259" key="8">
    <source>
        <dbReference type="Pfam" id="PF01757"/>
    </source>
</evidence>
<comment type="subcellular location">
    <subcellularLocation>
        <location evidence="1">Cell membrane</location>
        <topology evidence="1">Multi-pass membrane protein</topology>
    </subcellularLocation>
</comment>